<protein>
    <submittedName>
        <fullName evidence="1">Uncharacterized protein</fullName>
    </submittedName>
</protein>
<evidence type="ECO:0000313" key="2">
    <source>
        <dbReference type="Proteomes" id="UP000233120"/>
    </source>
</evidence>
<dbReference type="Ensembl" id="ENSMNET00000019853.1">
    <property type="protein sequence ID" value="ENSMNEP00000003888.1"/>
    <property type="gene ID" value="ENSMNEG00000018196.1"/>
</dbReference>
<keyword evidence="2" id="KW-1185">Reference proteome</keyword>
<sequence>MDAWRDHLPGFLSSFSTQPGDGRPGFGFQNLSSGLHSCGSKTASFQHLETHLYLVLSHGSPRRTGGRWLGKLQENLSLPSFRSMVEIHAMDF</sequence>
<reference evidence="1" key="1">
    <citation type="submission" date="2025-08" db="UniProtKB">
        <authorList>
            <consortium name="Ensembl"/>
        </authorList>
    </citation>
    <scope>IDENTIFICATION</scope>
</reference>
<name>A0A2K6AXM7_MACNE</name>
<proteinExistence type="predicted"/>
<dbReference type="Bgee" id="ENSMNEG00000018196">
    <property type="expression patterns" value="Expressed in temporal lobe and 12 other cell types or tissues"/>
</dbReference>
<dbReference type="OMA" id="MVEIHAM"/>
<reference evidence="1" key="2">
    <citation type="submission" date="2025-09" db="UniProtKB">
        <authorList>
            <consortium name="Ensembl"/>
        </authorList>
    </citation>
    <scope>IDENTIFICATION</scope>
</reference>
<dbReference type="Proteomes" id="UP000233120">
    <property type="component" value="Unassembled WGS sequence"/>
</dbReference>
<dbReference type="GeneTree" id="ENSGT00910000148586"/>
<dbReference type="AlphaFoldDB" id="A0A2K6AXM7"/>
<accession>A0A2K6AXM7</accession>
<organism evidence="1 2">
    <name type="scientific">Macaca nemestrina</name>
    <name type="common">Pig-tailed macaque</name>
    <dbReference type="NCBI Taxonomy" id="9545"/>
    <lineage>
        <taxon>Eukaryota</taxon>
        <taxon>Metazoa</taxon>
        <taxon>Chordata</taxon>
        <taxon>Craniata</taxon>
        <taxon>Vertebrata</taxon>
        <taxon>Euteleostomi</taxon>
        <taxon>Mammalia</taxon>
        <taxon>Eutheria</taxon>
        <taxon>Euarchontoglires</taxon>
        <taxon>Primates</taxon>
        <taxon>Haplorrhini</taxon>
        <taxon>Catarrhini</taxon>
        <taxon>Cercopithecidae</taxon>
        <taxon>Cercopithecinae</taxon>
        <taxon>Macaca</taxon>
    </lineage>
</organism>
<evidence type="ECO:0000313" key="1">
    <source>
        <dbReference type="Ensembl" id="ENSMNEP00000003888.1"/>
    </source>
</evidence>